<sequence>MGSENGPLLKRHRLAHYLAYLLFFLACTIVGTGVIKLHTNKKVHTPEKAQAPKKLKKSEEVKAPEKEELYNYKKSYLKKHFGCAEKFKEDLPVHSKETWKKYRDTYVSVVGEAESTIGDPEADFDGFGDISHFAKQSPGKGRGIFAGQDIAQDTLMWNGSRSAQFKDAHSFQKFLFDLEDDYLACDPLQWSYIFDLNKGKGKPDLRIVTDLDEGSFCNNGKSAGNMGYLDVSFEKERPRQNGIRPLFATRDIRKGEEILCRYGEFIADYGWSAFGM</sequence>
<dbReference type="AlphaFoldDB" id="A0A7S4RDX8"/>
<dbReference type="InterPro" id="IPR046341">
    <property type="entry name" value="SET_dom_sf"/>
</dbReference>
<dbReference type="SUPFAM" id="SSF82199">
    <property type="entry name" value="SET domain"/>
    <property type="match status" value="1"/>
</dbReference>
<organism evidence="3">
    <name type="scientific">Ditylum brightwellii</name>
    <dbReference type="NCBI Taxonomy" id="49249"/>
    <lineage>
        <taxon>Eukaryota</taxon>
        <taxon>Sar</taxon>
        <taxon>Stramenopiles</taxon>
        <taxon>Ochrophyta</taxon>
        <taxon>Bacillariophyta</taxon>
        <taxon>Mediophyceae</taxon>
        <taxon>Lithodesmiophycidae</taxon>
        <taxon>Lithodesmiales</taxon>
        <taxon>Lithodesmiaceae</taxon>
        <taxon>Ditylum</taxon>
    </lineage>
</organism>
<protein>
    <recommendedName>
        <fullName evidence="2">SET domain-containing protein</fullName>
    </recommendedName>
</protein>
<evidence type="ECO:0000313" key="3">
    <source>
        <dbReference type="EMBL" id="CAE4611458.1"/>
    </source>
</evidence>
<dbReference type="Pfam" id="PF00856">
    <property type="entry name" value="SET"/>
    <property type="match status" value="1"/>
</dbReference>
<keyword evidence="1" id="KW-1133">Transmembrane helix</keyword>
<dbReference type="Gene3D" id="2.170.270.10">
    <property type="entry name" value="SET domain"/>
    <property type="match status" value="1"/>
</dbReference>
<keyword evidence="1" id="KW-0472">Membrane</keyword>
<accession>A0A7S4RDX8</accession>
<dbReference type="EMBL" id="HBNS01021583">
    <property type="protein sequence ID" value="CAE4611458.1"/>
    <property type="molecule type" value="Transcribed_RNA"/>
</dbReference>
<gene>
    <name evidence="3" type="ORF">DBRI00130_LOCUS17108</name>
</gene>
<proteinExistence type="predicted"/>
<keyword evidence="1" id="KW-0812">Transmembrane</keyword>
<reference evidence="3" key="1">
    <citation type="submission" date="2021-01" db="EMBL/GenBank/DDBJ databases">
        <authorList>
            <person name="Corre E."/>
            <person name="Pelletier E."/>
            <person name="Niang G."/>
            <person name="Scheremetjew M."/>
            <person name="Finn R."/>
            <person name="Kale V."/>
            <person name="Holt S."/>
            <person name="Cochrane G."/>
            <person name="Meng A."/>
            <person name="Brown T."/>
            <person name="Cohen L."/>
        </authorList>
    </citation>
    <scope>NUCLEOTIDE SEQUENCE</scope>
    <source>
        <strain evidence="3">GSO104</strain>
    </source>
</reference>
<feature type="transmembrane region" description="Helical" evidence="1">
    <location>
        <begin position="17"/>
        <end position="35"/>
    </location>
</feature>
<name>A0A7S4RDX8_9STRA</name>
<dbReference type="InterPro" id="IPR001214">
    <property type="entry name" value="SET_dom"/>
</dbReference>
<feature type="domain" description="SET" evidence="2">
    <location>
        <begin position="141"/>
        <end position="263"/>
    </location>
</feature>
<evidence type="ECO:0000259" key="2">
    <source>
        <dbReference type="Pfam" id="PF00856"/>
    </source>
</evidence>
<evidence type="ECO:0000256" key="1">
    <source>
        <dbReference type="SAM" id="Phobius"/>
    </source>
</evidence>